<evidence type="ECO:0000256" key="5">
    <source>
        <dbReference type="SAM" id="Phobius"/>
    </source>
</evidence>
<dbReference type="EMBL" id="BPLR01003723">
    <property type="protein sequence ID" value="GIX87950.1"/>
    <property type="molecule type" value="Genomic_DNA"/>
</dbReference>
<sequence length="439" mass="51123">MSPLLKLLLKIARIVGLFMLASHMTIVFMFSGLLLNALQFILYMTLYNVNRNLYRKLNYYLIYFSWTQILAVYEWRSNSSCTLYGDEVSIREFGKEHCIIVMNHKYDIDWVVCWFITNHLKMLANSKTCAKKQLRNIPVIGWGWIFAEMIFLERSWDKDKLVLGEKLDKIVEYTDPIMLLLFCEGTRFTPEKHKASMEFAKTRNLPQLQHHLCPRTSGFNFIAKHCKNKIPYIYNIQLGFPETEKKPTFSNMLRGYKFNADVFLERIPMSEVPTDTDEALNKWLHDLYQKSKLVFSSITKHSVIDKLMDDYFKTEKFPGKCVPLKRSYRSLINSVFWAIVIGIPWIYSIYLVLTTGNFILTTVVSSIFILQFTAMFYMVKQTKASKGSSYGTTKKSSEEANGAFTQKHSNGEFTHDSTRDSEVKGDDLTQNSEQINNNL</sequence>
<dbReference type="SMART" id="SM00563">
    <property type="entry name" value="PlsC"/>
    <property type="match status" value="1"/>
</dbReference>
<evidence type="ECO:0000256" key="2">
    <source>
        <dbReference type="ARBA" id="ARBA00022679"/>
    </source>
</evidence>
<keyword evidence="5" id="KW-1133">Transmembrane helix</keyword>
<comment type="similarity">
    <text evidence="1">Belongs to the 1-acyl-sn-glycerol-3-phosphate acyltransferase family.</text>
</comment>
<dbReference type="GO" id="GO:0012505">
    <property type="term" value="C:endomembrane system"/>
    <property type="evidence" value="ECO:0007669"/>
    <property type="project" value="TreeGrafter"/>
</dbReference>
<evidence type="ECO:0000313" key="7">
    <source>
        <dbReference type="EMBL" id="GIX87950.1"/>
    </source>
</evidence>
<keyword evidence="8" id="KW-1185">Reference proteome</keyword>
<feature type="transmembrane region" description="Helical" evidence="5">
    <location>
        <begin position="335"/>
        <end position="353"/>
    </location>
</feature>
<dbReference type="AlphaFoldDB" id="A0AAV4NW22"/>
<keyword evidence="3 7" id="KW-0012">Acyltransferase</keyword>
<dbReference type="InterPro" id="IPR032098">
    <property type="entry name" value="Acyltransf_C"/>
</dbReference>
<gene>
    <name evidence="7" type="primary">Agpat4</name>
    <name evidence="7" type="ORF">CEXT_444451</name>
</gene>
<keyword evidence="5" id="KW-0812">Transmembrane</keyword>
<keyword evidence="2" id="KW-0808">Transferase</keyword>
<evidence type="ECO:0000256" key="1">
    <source>
        <dbReference type="ARBA" id="ARBA00008655"/>
    </source>
</evidence>
<organism evidence="7 8">
    <name type="scientific">Caerostris extrusa</name>
    <name type="common">Bark spider</name>
    <name type="synonym">Caerostris bankana</name>
    <dbReference type="NCBI Taxonomy" id="172846"/>
    <lineage>
        <taxon>Eukaryota</taxon>
        <taxon>Metazoa</taxon>
        <taxon>Ecdysozoa</taxon>
        <taxon>Arthropoda</taxon>
        <taxon>Chelicerata</taxon>
        <taxon>Arachnida</taxon>
        <taxon>Araneae</taxon>
        <taxon>Araneomorphae</taxon>
        <taxon>Entelegynae</taxon>
        <taxon>Araneoidea</taxon>
        <taxon>Araneidae</taxon>
        <taxon>Caerostris</taxon>
    </lineage>
</organism>
<evidence type="ECO:0000259" key="6">
    <source>
        <dbReference type="SMART" id="SM00563"/>
    </source>
</evidence>
<feature type="domain" description="Phospholipid/glycerol acyltransferase" evidence="6">
    <location>
        <begin position="98"/>
        <end position="220"/>
    </location>
</feature>
<dbReference type="InterPro" id="IPR002123">
    <property type="entry name" value="Plipid/glycerol_acylTrfase"/>
</dbReference>
<dbReference type="Proteomes" id="UP001054945">
    <property type="component" value="Unassembled WGS sequence"/>
</dbReference>
<feature type="region of interest" description="Disordered" evidence="4">
    <location>
        <begin position="386"/>
        <end position="439"/>
    </location>
</feature>
<dbReference type="Pfam" id="PF16076">
    <property type="entry name" value="Acyltransf_C"/>
    <property type="match status" value="1"/>
</dbReference>
<evidence type="ECO:0000256" key="4">
    <source>
        <dbReference type="SAM" id="MobiDB-lite"/>
    </source>
</evidence>
<feature type="compositionally biased region" description="Polar residues" evidence="4">
    <location>
        <begin position="428"/>
        <end position="439"/>
    </location>
</feature>
<dbReference type="Pfam" id="PF01553">
    <property type="entry name" value="Acyltransferase"/>
    <property type="match status" value="1"/>
</dbReference>
<dbReference type="SUPFAM" id="SSF69593">
    <property type="entry name" value="Glycerol-3-phosphate (1)-acyltransferase"/>
    <property type="match status" value="1"/>
</dbReference>
<dbReference type="PANTHER" id="PTHR10983:SF24">
    <property type="entry name" value="1-ACYLGLYCEROL-3-PHOSPHATE O-ACYLTRANSFERASE 3, ISOFORM E-RELATED"/>
    <property type="match status" value="1"/>
</dbReference>
<evidence type="ECO:0000256" key="3">
    <source>
        <dbReference type="ARBA" id="ARBA00023315"/>
    </source>
</evidence>
<comment type="caution">
    <text evidence="7">The sequence shown here is derived from an EMBL/GenBank/DDBJ whole genome shotgun (WGS) entry which is preliminary data.</text>
</comment>
<keyword evidence="5" id="KW-0472">Membrane</keyword>
<name>A0AAV4NW22_CAEEX</name>
<dbReference type="PANTHER" id="PTHR10983">
    <property type="entry name" value="1-ACYLGLYCEROL-3-PHOSPHATE ACYLTRANSFERASE-RELATED"/>
    <property type="match status" value="1"/>
</dbReference>
<feature type="transmembrane region" description="Helical" evidence="5">
    <location>
        <begin position="12"/>
        <end position="37"/>
    </location>
</feature>
<feature type="compositionally biased region" description="Basic and acidic residues" evidence="4">
    <location>
        <begin position="409"/>
        <end position="427"/>
    </location>
</feature>
<evidence type="ECO:0000313" key="8">
    <source>
        <dbReference type="Proteomes" id="UP001054945"/>
    </source>
</evidence>
<dbReference type="GO" id="GO:0003841">
    <property type="term" value="F:1-acylglycerol-3-phosphate O-acyltransferase activity"/>
    <property type="evidence" value="ECO:0007669"/>
    <property type="project" value="TreeGrafter"/>
</dbReference>
<dbReference type="CDD" id="cd07990">
    <property type="entry name" value="LPLAT_LCLAT1-like"/>
    <property type="match status" value="1"/>
</dbReference>
<accession>A0AAV4NW22</accession>
<feature type="transmembrane region" description="Helical" evidence="5">
    <location>
        <begin position="359"/>
        <end position="379"/>
    </location>
</feature>
<reference evidence="7 8" key="1">
    <citation type="submission" date="2021-06" db="EMBL/GenBank/DDBJ databases">
        <title>Caerostris extrusa draft genome.</title>
        <authorList>
            <person name="Kono N."/>
            <person name="Arakawa K."/>
        </authorList>
    </citation>
    <scope>NUCLEOTIDE SEQUENCE [LARGE SCALE GENOMIC DNA]</scope>
</reference>
<proteinExistence type="inferred from homology"/>
<protein>
    <submittedName>
        <fullName evidence="7">1-acyl-sn-glycerol-3-phosphate acyltransferase delta</fullName>
    </submittedName>
</protein>